<gene>
    <name evidence="3" type="ORF">L207DRAFT_461301</name>
</gene>
<dbReference type="OrthoDB" id="414540at2759"/>
<name>A0A2J6RJS7_HYAVF</name>
<dbReference type="PRINTS" id="PR00080">
    <property type="entry name" value="SDRFAMILY"/>
</dbReference>
<accession>A0A2J6RJS7</accession>
<dbReference type="InterPro" id="IPR002347">
    <property type="entry name" value="SDR_fam"/>
</dbReference>
<evidence type="ECO:0000256" key="1">
    <source>
        <dbReference type="ARBA" id="ARBA00006484"/>
    </source>
</evidence>
<dbReference type="STRING" id="1149755.A0A2J6RJS7"/>
<dbReference type="PANTHER" id="PTHR42760">
    <property type="entry name" value="SHORT-CHAIN DEHYDROGENASES/REDUCTASES FAMILY MEMBER"/>
    <property type="match status" value="1"/>
</dbReference>
<dbReference type="FunFam" id="3.40.50.720:FF:000084">
    <property type="entry name" value="Short-chain dehydrogenase reductase"/>
    <property type="match status" value="1"/>
</dbReference>
<dbReference type="GO" id="GO:0016616">
    <property type="term" value="F:oxidoreductase activity, acting on the CH-OH group of donors, NAD or NADP as acceptor"/>
    <property type="evidence" value="ECO:0007669"/>
    <property type="project" value="TreeGrafter"/>
</dbReference>
<dbReference type="CDD" id="cd05233">
    <property type="entry name" value="SDR_c"/>
    <property type="match status" value="1"/>
</dbReference>
<protein>
    <submittedName>
        <fullName evidence="3">NAD(P)-binding protein</fullName>
    </submittedName>
</protein>
<evidence type="ECO:0000313" key="3">
    <source>
        <dbReference type="EMBL" id="PMD38784.1"/>
    </source>
</evidence>
<dbReference type="PANTHER" id="PTHR42760:SF40">
    <property type="entry name" value="3-OXOACYL-[ACYL-CARRIER-PROTEIN] REDUCTASE, CHLOROPLASTIC"/>
    <property type="match status" value="1"/>
</dbReference>
<evidence type="ECO:0000313" key="4">
    <source>
        <dbReference type="Proteomes" id="UP000235786"/>
    </source>
</evidence>
<comment type="similarity">
    <text evidence="1">Belongs to the short-chain dehydrogenases/reductases (SDR) family.</text>
</comment>
<keyword evidence="4" id="KW-1185">Reference proteome</keyword>
<dbReference type="Pfam" id="PF13561">
    <property type="entry name" value="adh_short_C2"/>
    <property type="match status" value="1"/>
</dbReference>
<sequence length="255" mass="27408">MQLNLKDKVVIVTGGTKGIGRAIVSGFLSEHSRVYFCSRTPSSIPHATSLFLSTHHSSTIHGSVVDVSIPSQLQSWITEIVEKEKRIDVVVSNVSSISVTDTEEAWRNGYETDIRGTVELVRAALPYLELSRGNIVTISSVSGRDVDFTAPSPYGAFKAALIHYTAQLAHTLAPKGVRANTVSPGNIYISDGVWGDIEKNNPELFNSQLAKNPTGRMGKAEEVADAVLFLTSERASFISGANLVVDGSLCSGVQF</sequence>
<dbReference type="GO" id="GO:0009688">
    <property type="term" value="P:abscisic acid biosynthetic process"/>
    <property type="evidence" value="ECO:0007669"/>
    <property type="project" value="UniProtKB-ARBA"/>
</dbReference>
<proteinExistence type="inferred from homology"/>
<dbReference type="GO" id="GO:0030497">
    <property type="term" value="P:fatty acid elongation"/>
    <property type="evidence" value="ECO:0007669"/>
    <property type="project" value="TreeGrafter"/>
</dbReference>
<organism evidence="3 4">
    <name type="scientific">Hyaloscypha variabilis (strain UAMH 11265 / GT02V1 / F)</name>
    <name type="common">Meliniomyces variabilis</name>
    <dbReference type="NCBI Taxonomy" id="1149755"/>
    <lineage>
        <taxon>Eukaryota</taxon>
        <taxon>Fungi</taxon>
        <taxon>Dikarya</taxon>
        <taxon>Ascomycota</taxon>
        <taxon>Pezizomycotina</taxon>
        <taxon>Leotiomycetes</taxon>
        <taxon>Helotiales</taxon>
        <taxon>Hyaloscyphaceae</taxon>
        <taxon>Hyaloscypha</taxon>
        <taxon>Hyaloscypha variabilis</taxon>
    </lineage>
</organism>
<dbReference type="Proteomes" id="UP000235786">
    <property type="component" value="Unassembled WGS sequence"/>
</dbReference>
<evidence type="ECO:0000256" key="2">
    <source>
        <dbReference type="ARBA" id="ARBA00022857"/>
    </source>
</evidence>
<dbReference type="PRINTS" id="PR00081">
    <property type="entry name" value="GDHRDH"/>
</dbReference>
<dbReference type="EMBL" id="KZ613947">
    <property type="protein sequence ID" value="PMD38784.1"/>
    <property type="molecule type" value="Genomic_DNA"/>
</dbReference>
<reference evidence="3 4" key="1">
    <citation type="submission" date="2016-04" db="EMBL/GenBank/DDBJ databases">
        <title>A degradative enzymes factory behind the ericoid mycorrhizal symbiosis.</title>
        <authorList>
            <consortium name="DOE Joint Genome Institute"/>
            <person name="Martino E."/>
            <person name="Morin E."/>
            <person name="Grelet G."/>
            <person name="Kuo A."/>
            <person name="Kohler A."/>
            <person name="Daghino S."/>
            <person name="Barry K."/>
            <person name="Choi C."/>
            <person name="Cichocki N."/>
            <person name="Clum A."/>
            <person name="Copeland A."/>
            <person name="Hainaut M."/>
            <person name="Haridas S."/>
            <person name="Labutti K."/>
            <person name="Lindquist E."/>
            <person name="Lipzen A."/>
            <person name="Khouja H.-R."/>
            <person name="Murat C."/>
            <person name="Ohm R."/>
            <person name="Olson A."/>
            <person name="Spatafora J."/>
            <person name="Veneault-Fourrey C."/>
            <person name="Henrissat B."/>
            <person name="Grigoriev I."/>
            <person name="Martin F."/>
            <person name="Perotto S."/>
        </authorList>
    </citation>
    <scope>NUCLEOTIDE SEQUENCE [LARGE SCALE GENOMIC DNA]</scope>
    <source>
        <strain evidence="3 4">F</strain>
    </source>
</reference>
<dbReference type="InterPro" id="IPR036291">
    <property type="entry name" value="NAD(P)-bd_dom_sf"/>
</dbReference>
<dbReference type="SUPFAM" id="SSF51735">
    <property type="entry name" value="NAD(P)-binding Rossmann-fold domains"/>
    <property type="match status" value="1"/>
</dbReference>
<dbReference type="Gene3D" id="3.40.50.720">
    <property type="entry name" value="NAD(P)-binding Rossmann-like Domain"/>
    <property type="match status" value="1"/>
</dbReference>
<keyword evidence="2" id="KW-0521">NADP</keyword>
<dbReference type="AlphaFoldDB" id="A0A2J6RJS7"/>